<evidence type="ECO:0000313" key="3">
    <source>
        <dbReference type="EMBL" id="MCM8568406.1"/>
    </source>
</evidence>
<evidence type="ECO:0000313" key="4">
    <source>
        <dbReference type="Proteomes" id="UP001155077"/>
    </source>
</evidence>
<dbReference type="InterPro" id="IPR032530">
    <property type="entry name" value="DUF4957"/>
</dbReference>
<dbReference type="Proteomes" id="UP001155077">
    <property type="component" value="Unassembled WGS sequence"/>
</dbReference>
<sequence length="555" mass="62264">MKNSKSYIKTLLVIFAAVLMFSACEKDDEAFQRTRLFRPVLSQEGLTSERNTIIVNLASFKEAESYTIEVSRDTFQTVLYTIETDTSYVVINKELVGEELLWDAIYQVRAQAHADDPTYDSRVADLGNVRTQRFPTILEIPAKFDVIDTAARVTWVTAGAPVTGIKVFAGDDDRLTNPLFEERPVTEEERLAEEAIVTGLEPETEYQIALYSEGELRGWVRYTTKVRDIDPTAPGVIDLRGDENPEAVSNAVSTAPDGAIILISRGSFYEFPDDNLNKSITIRAAYGFGEEKAQLYTTGNWDIDNNSTIDHIRFIGLELRGEDYTGDYVFNPNRENVYVGEVLFDDCNITNFRGIMRIRTSVVVDEYKIHNSLIDTIGGYGIITTDTDFADENTAHVNHIELINSTFNYIDTGITSRMGSESITIENCTFNNFIVNGGRFFRYRGSEGHNNVTNGIAIRNSIFGHSWDMSGEGNYGCIQGIGDGLESTNFAIDNVWGTSNFCLREGSEIPGFPSFTYSGTAQELWIAPDQMDFNFRDRSFGGRTNSGDPRWRDEL</sequence>
<keyword evidence="1" id="KW-0732">Signal</keyword>
<dbReference type="SUPFAM" id="SSF51126">
    <property type="entry name" value="Pectin lyase-like"/>
    <property type="match status" value="1"/>
</dbReference>
<evidence type="ECO:0000259" key="2">
    <source>
        <dbReference type="Pfam" id="PF16318"/>
    </source>
</evidence>
<dbReference type="PROSITE" id="PS51257">
    <property type="entry name" value="PROKAR_LIPOPROTEIN"/>
    <property type="match status" value="1"/>
</dbReference>
<feature type="signal peptide" evidence="1">
    <location>
        <begin position="1"/>
        <end position="25"/>
    </location>
</feature>
<reference evidence="3" key="1">
    <citation type="submission" date="2022-06" db="EMBL/GenBank/DDBJ databases">
        <title>Gramella sediminis sp. nov., isolated from deep-sea sediment of the Indian Ocean.</title>
        <authorList>
            <person name="Yang L."/>
        </authorList>
    </citation>
    <scope>NUCLEOTIDE SEQUENCE</scope>
    <source>
        <strain evidence="3">HMD3159</strain>
    </source>
</reference>
<keyword evidence="4" id="KW-1185">Reference proteome</keyword>
<proteinExistence type="predicted"/>
<dbReference type="InterPro" id="IPR011050">
    <property type="entry name" value="Pectin_lyase_fold/virulence"/>
</dbReference>
<dbReference type="InterPro" id="IPR012334">
    <property type="entry name" value="Pectin_lyas_fold"/>
</dbReference>
<dbReference type="RefSeq" id="WP_252110800.1">
    <property type="nucleotide sequence ID" value="NZ_JAMSCK010000001.1"/>
</dbReference>
<evidence type="ECO:0000256" key="1">
    <source>
        <dbReference type="SAM" id="SignalP"/>
    </source>
</evidence>
<dbReference type="Pfam" id="PF16318">
    <property type="entry name" value="DUF4957"/>
    <property type="match status" value="1"/>
</dbReference>
<feature type="domain" description="DUF4957" evidence="2">
    <location>
        <begin position="276"/>
        <end position="407"/>
    </location>
</feature>
<feature type="chain" id="PRO_5045602246" evidence="1">
    <location>
        <begin position="26"/>
        <end position="555"/>
    </location>
</feature>
<dbReference type="Gene3D" id="2.160.20.10">
    <property type="entry name" value="Single-stranded right-handed beta-helix, Pectin lyase-like"/>
    <property type="match status" value="1"/>
</dbReference>
<dbReference type="EMBL" id="JAMSCK010000001">
    <property type="protein sequence ID" value="MCM8568406.1"/>
    <property type="molecule type" value="Genomic_DNA"/>
</dbReference>
<organism evidence="3 4">
    <name type="scientific">Gramella jeungdoensis</name>
    <dbReference type="NCBI Taxonomy" id="708091"/>
    <lineage>
        <taxon>Bacteria</taxon>
        <taxon>Pseudomonadati</taxon>
        <taxon>Bacteroidota</taxon>
        <taxon>Flavobacteriia</taxon>
        <taxon>Flavobacteriales</taxon>
        <taxon>Flavobacteriaceae</taxon>
        <taxon>Christiangramia</taxon>
    </lineage>
</organism>
<gene>
    <name evidence="3" type="ORF">NE848_03400</name>
</gene>
<name>A0ABT0YY68_9FLAO</name>
<protein>
    <submittedName>
        <fullName evidence="3">DUF5123 domain-containing protein</fullName>
    </submittedName>
</protein>
<comment type="caution">
    <text evidence="3">The sequence shown here is derived from an EMBL/GenBank/DDBJ whole genome shotgun (WGS) entry which is preliminary data.</text>
</comment>
<accession>A0ABT0YY68</accession>